<evidence type="ECO:0000256" key="5">
    <source>
        <dbReference type="ARBA" id="ARBA00022801"/>
    </source>
</evidence>
<dbReference type="STRING" id="1747903.ASR47_100377"/>
<keyword evidence="12" id="KW-1185">Reference proteome</keyword>
<gene>
    <name evidence="11" type="ORF">ASR47_100377</name>
</gene>
<dbReference type="Pfam" id="PF01431">
    <property type="entry name" value="Peptidase_M13"/>
    <property type="match status" value="1"/>
</dbReference>
<dbReference type="AlphaFoldDB" id="A0A1A7BV89"/>
<keyword evidence="3" id="KW-0645">Protease</keyword>
<evidence type="ECO:0000256" key="7">
    <source>
        <dbReference type="ARBA" id="ARBA00023049"/>
    </source>
</evidence>
<dbReference type="InterPro" id="IPR008753">
    <property type="entry name" value="Peptidase_M13_N"/>
</dbReference>
<dbReference type="PATRIC" id="fig|1747903.4.peg.929"/>
<dbReference type="CDD" id="cd08662">
    <property type="entry name" value="M13"/>
    <property type="match status" value="1"/>
</dbReference>
<keyword evidence="5" id="KW-0378">Hydrolase</keyword>
<evidence type="ECO:0000259" key="10">
    <source>
        <dbReference type="Pfam" id="PF05649"/>
    </source>
</evidence>
<comment type="similarity">
    <text evidence="2">Belongs to the peptidase M13 family.</text>
</comment>
<feature type="chain" id="PRO_5008355344" evidence="8">
    <location>
        <begin position="24"/>
        <end position="682"/>
    </location>
</feature>
<keyword evidence="6" id="KW-0862">Zinc</keyword>
<dbReference type="GO" id="GO:0016485">
    <property type="term" value="P:protein processing"/>
    <property type="evidence" value="ECO:0007669"/>
    <property type="project" value="TreeGrafter"/>
</dbReference>
<name>A0A1A7BV89_9BURK</name>
<dbReference type="InterPro" id="IPR018497">
    <property type="entry name" value="Peptidase_M13_C"/>
</dbReference>
<keyword evidence="7" id="KW-0482">Metalloprotease</keyword>
<evidence type="ECO:0000256" key="6">
    <source>
        <dbReference type="ARBA" id="ARBA00022833"/>
    </source>
</evidence>
<dbReference type="Pfam" id="PF05649">
    <property type="entry name" value="Peptidase_M13_N"/>
    <property type="match status" value="1"/>
</dbReference>
<dbReference type="Proteomes" id="UP000092713">
    <property type="component" value="Unassembled WGS sequence"/>
</dbReference>
<dbReference type="Gene3D" id="3.40.390.10">
    <property type="entry name" value="Collagenase (Catalytic Domain)"/>
    <property type="match status" value="1"/>
</dbReference>
<evidence type="ECO:0000256" key="1">
    <source>
        <dbReference type="ARBA" id="ARBA00001947"/>
    </source>
</evidence>
<feature type="domain" description="Peptidase M13 C-terminal" evidence="9">
    <location>
        <begin position="478"/>
        <end position="679"/>
    </location>
</feature>
<keyword evidence="4" id="KW-0479">Metal-binding</keyword>
<evidence type="ECO:0000313" key="11">
    <source>
        <dbReference type="EMBL" id="OBV37417.1"/>
    </source>
</evidence>
<feature type="signal peptide" evidence="8">
    <location>
        <begin position="1"/>
        <end position="23"/>
    </location>
</feature>
<comment type="caution">
    <text evidence="11">The sequence shown here is derived from an EMBL/GenBank/DDBJ whole genome shotgun (WGS) entry which is preliminary data.</text>
</comment>
<keyword evidence="8" id="KW-0732">Signal</keyword>
<comment type="cofactor">
    <cofactor evidence="1">
        <name>Zn(2+)</name>
        <dbReference type="ChEBI" id="CHEBI:29105"/>
    </cofactor>
</comment>
<dbReference type="SUPFAM" id="SSF55486">
    <property type="entry name" value="Metalloproteases ('zincins'), catalytic domain"/>
    <property type="match status" value="1"/>
</dbReference>
<dbReference type="PROSITE" id="PS51885">
    <property type="entry name" value="NEPRILYSIN"/>
    <property type="match status" value="1"/>
</dbReference>
<evidence type="ECO:0000256" key="2">
    <source>
        <dbReference type="ARBA" id="ARBA00007357"/>
    </source>
</evidence>
<evidence type="ECO:0000313" key="12">
    <source>
        <dbReference type="Proteomes" id="UP000092713"/>
    </source>
</evidence>
<dbReference type="Gene3D" id="1.10.1380.10">
    <property type="entry name" value="Neutral endopeptidase , domain2"/>
    <property type="match status" value="1"/>
</dbReference>
<dbReference type="GO" id="GO:0004222">
    <property type="term" value="F:metalloendopeptidase activity"/>
    <property type="evidence" value="ECO:0007669"/>
    <property type="project" value="InterPro"/>
</dbReference>
<dbReference type="OrthoDB" id="9775677at2"/>
<accession>A0A1A7BV89</accession>
<protein>
    <submittedName>
        <fullName evidence="11">Putative metalloendopeptidase</fullName>
    </submittedName>
</protein>
<dbReference type="PANTHER" id="PTHR11733">
    <property type="entry name" value="ZINC METALLOPROTEASE FAMILY M13 NEPRILYSIN-RELATED"/>
    <property type="match status" value="1"/>
</dbReference>
<evidence type="ECO:0000256" key="4">
    <source>
        <dbReference type="ARBA" id="ARBA00022723"/>
    </source>
</evidence>
<dbReference type="InterPro" id="IPR042089">
    <property type="entry name" value="Peptidase_M13_dom_2"/>
</dbReference>
<evidence type="ECO:0000256" key="3">
    <source>
        <dbReference type="ARBA" id="ARBA00022670"/>
    </source>
</evidence>
<dbReference type="GO" id="GO:0005886">
    <property type="term" value="C:plasma membrane"/>
    <property type="evidence" value="ECO:0007669"/>
    <property type="project" value="TreeGrafter"/>
</dbReference>
<dbReference type="GO" id="GO:0046872">
    <property type="term" value="F:metal ion binding"/>
    <property type="evidence" value="ECO:0007669"/>
    <property type="project" value="UniProtKB-KW"/>
</dbReference>
<dbReference type="EMBL" id="LOCQ01000060">
    <property type="protein sequence ID" value="OBV37417.1"/>
    <property type="molecule type" value="Genomic_DNA"/>
</dbReference>
<evidence type="ECO:0000256" key="8">
    <source>
        <dbReference type="SAM" id="SignalP"/>
    </source>
</evidence>
<organism evidence="11 12">
    <name type="scientific">Janthinobacterium psychrotolerans</name>
    <dbReference type="NCBI Taxonomy" id="1747903"/>
    <lineage>
        <taxon>Bacteria</taxon>
        <taxon>Pseudomonadati</taxon>
        <taxon>Pseudomonadota</taxon>
        <taxon>Betaproteobacteria</taxon>
        <taxon>Burkholderiales</taxon>
        <taxon>Oxalobacteraceae</taxon>
        <taxon>Janthinobacterium</taxon>
    </lineage>
</organism>
<sequence>MHRSLISAACCALFALATPLLHAQQAPNAATPVSGIDMTTLDTAVRPQDDFYAYVNGIWTRNTEIPADKSVWGTYIELREIAQRQLRALIDATVKNPGKAGSETHKIADLYTSFMNDKARDAAGFKPLRVELARVAAVKDKKDLPALFAFLQRSGIATPFSAGVAPDAQDPENYTVNISQSGLGLPDRDYYLKDDDARLAAVRAKYQQHVATMLAMSGDKDAAAHAAQALDIETRLAAAQWTRVQMRDPVKSYNRVDFDKFGELAPAFDWKSYFAAAGLAPKASMAVVRQPSFLGGFSAAVAEMPLESWKSYLNWRIVESYASYLDSATVRERFAFEGTVLRGVPQSEPQWQLALRFTDNAISDAVGKRYVAMYLPPETRPRVMAMFDNFVASFKDGIEHLDWMSPETKKEAQLKLAGLKPKIAYPDKWRDYGSMTTRPNDLIANVRAARAWGRQNNLDKLGKPVDRDEWSMTPQTVNASYSPALNAITIPAAILQPPFFNVKAEDAVNYGLLGITFGHEISHAFDDSGSQYDAHGRLRNWWTAEDRTAFKARAAGLVKQYGAYSPVPGYYINGELTLGENIGDNSGLSLTYNAYRRSLGGKPSPVIDGLTGEQRLYIGFAQKWRAKLRPEAAIAQIKSDPHSPGEFRAKGTVMNQPGFYEAFGIKPGDAMYLPPEQRVIMW</sequence>
<dbReference type="InterPro" id="IPR000718">
    <property type="entry name" value="Peptidase_M13"/>
</dbReference>
<proteinExistence type="inferred from homology"/>
<feature type="domain" description="Peptidase M13 N-terminal" evidence="10">
    <location>
        <begin position="47"/>
        <end position="426"/>
    </location>
</feature>
<dbReference type="InterPro" id="IPR024079">
    <property type="entry name" value="MetalloPept_cat_dom_sf"/>
</dbReference>
<dbReference type="PANTHER" id="PTHR11733:SF167">
    <property type="entry name" value="FI17812P1-RELATED"/>
    <property type="match status" value="1"/>
</dbReference>
<dbReference type="RefSeq" id="WP_065309672.1">
    <property type="nucleotide sequence ID" value="NZ_LOCQ01000060.1"/>
</dbReference>
<evidence type="ECO:0000259" key="9">
    <source>
        <dbReference type="Pfam" id="PF01431"/>
    </source>
</evidence>
<dbReference type="PRINTS" id="PR00786">
    <property type="entry name" value="NEPRILYSIN"/>
</dbReference>
<reference evidence="11 12" key="1">
    <citation type="submission" date="2016-04" db="EMBL/GenBank/DDBJ databases">
        <title>Draft genome sequence of Janthinobacterium psychrotolerans sp. nov., isolated from freshwater sediments in Denmark.</title>
        <authorList>
            <person name="Gong X."/>
            <person name="Skrivergaard S."/>
            <person name="Korsgaard B.S."/>
            <person name="Schreiber L."/>
            <person name="Marshall I.P."/>
            <person name="Finster K."/>
            <person name="Schramm A."/>
        </authorList>
    </citation>
    <scope>NUCLEOTIDE SEQUENCE [LARGE SCALE GENOMIC DNA]</scope>
    <source>
        <strain evidence="11 12">S3-2</strain>
    </source>
</reference>